<dbReference type="Gene3D" id="2.80.10.50">
    <property type="match status" value="1"/>
</dbReference>
<name>A0A5D3FY02_9ACTN</name>
<dbReference type="InterPro" id="IPR036691">
    <property type="entry name" value="Endo/exonu/phosph_ase_sf"/>
</dbReference>
<dbReference type="Pfam" id="PF14200">
    <property type="entry name" value="RicinB_lectin_2"/>
    <property type="match status" value="1"/>
</dbReference>
<keyword evidence="4" id="KW-1185">Reference proteome</keyword>
<dbReference type="Proteomes" id="UP000323505">
    <property type="component" value="Unassembled WGS sequence"/>
</dbReference>
<evidence type="ECO:0000256" key="1">
    <source>
        <dbReference type="SAM" id="SignalP"/>
    </source>
</evidence>
<feature type="domain" description="Ricin B lectin" evidence="2">
    <location>
        <begin position="253"/>
        <end position="330"/>
    </location>
</feature>
<evidence type="ECO:0000313" key="4">
    <source>
        <dbReference type="Proteomes" id="UP000323505"/>
    </source>
</evidence>
<keyword evidence="1" id="KW-0732">Signal</keyword>
<evidence type="ECO:0000313" key="3">
    <source>
        <dbReference type="EMBL" id="TYK53044.1"/>
    </source>
</evidence>
<dbReference type="EMBL" id="VSRQ01000001">
    <property type="protein sequence ID" value="TYK53044.1"/>
    <property type="molecule type" value="Genomic_DNA"/>
</dbReference>
<dbReference type="AlphaFoldDB" id="A0A5D3FY02"/>
<dbReference type="PROSITE" id="PS50231">
    <property type="entry name" value="RICIN_B_LECTIN"/>
    <property type="match status" value="1"/>
</dbReference>
<protein>
    <recommendedName>
        <fullName evidence="2">Ricin B lectin domain-containing protein</fullName>
    </recommendedName>
</protein>
<organism evidence="3 4">
    <name type="scientific">Actinomadura decatromicini</name>
    <dbReference type="NCBI Taxonomy" id="2604572"/>
    <lineage>
        <taxon>Bacteria</taxon>
        <taxon>Bacillati</taxon>
        <taxon>Actinomycetota</taxon>
        <taxon>Actinomycetes</taxon>
        <taxon>Streptosporangiales</taxon>
        <taxon>Thermomonosporaceae</taxon>
        <taxon>Actinomadura</taxon>
    </lineage>
</organism>
<accession>A0A5D3FY02</accession>
<feature type="signal peptide" evidence="1">
    <location>
        <begin position="1"/>
        <end position="26"/>
    </location>
</feature>
<dbReference type="InterPro" id="IPR000772">
    <property type="entry name" value="Ricin_B_lectin"/>
</dbReference>
<sequence>MRTLAGPHRIVAFLAAVLLAFGLASAVQGQARAQQNPGDTHRPATWNIQVGRDRWAGVYNLMNLHDVVALQEVPNIAPTAAVPTGRRLGALTEYRWQEGSRGRVVYLYILRTGSRNLGMATSWRADDIAVINSVYRPMLAVVNHTTNMMFASAHASASGGGDAATLVRRGADWANSRGYQWAVLGDFNRAPGTFPRPGGSYLYNAGQATQQSGGELDYMVSNVYTENWQASVLTNQGSDHWPVGYSSFQAASNVYPSVSISSDSNGGVLDVLGGTASNGAHVGVYSDHGGANQRWQLRWLGPEPGPRNYRLVSNLGAWCLDVDNGLNASAGSYNNVWRCHATNGEPETEHWYLDTQNFNLSHPYRGEPNRWRIESHSKGLFLNVLGDSRTNGAQVGEWWFQWATNEYFHIHPES</sequence>
<dbReference type="RefSeq" id="WP_148757631.1">
    <property type="nucleotide sequence ID" value="NZ_VSRQ01000001.1"/>
</dbReference>
<evidence type="ECO:0000259" key="2">
    <source>
        <dbReference type="Pfam" id="PF14200"/>
    </source>
</evidence>
<dbReference type="InterPro" id="IPR035992">
    <property type="entry name" value="Ricin_B-like_lectins"/>
</dbReference>
<feature type="chain" id="PRO_5038361018" description="Ricin B lectin domain-containing protein" evidence="1">
    <location>
        <begin position="27"/>
        <end position="414"/>
    </location>
</feature>
<dbReference type="SUPFAM" id="SSF56219">
    <property type="entry name" value="DNase I-like"/>
    <property type="match status" value="1"/>
</dbReference>
<comment type="caution">
    <text evidence="3">The sequence shown here is derived from an EMBL/GenBank/DDBJ whole genome shotgun (WGS) entry which is preliminary data.</text>
</comment>
<reference evidence="3 4" key="1">
    <citation type="submission" date="2019-08" db="EMBL/GenBank/DDBJ databases">
        <title>Actinomadura sp. nov. CYP1-5 isolated from mountain soil.</title>
        <authorList>
            <person name="Songsumanus A."/>
            <person name="Kuncharoen N."/>
            <person name="Kudo T."/>
            <person name="Yuki M."/>
            <person name="Igarashi Y."/>
            <person name="Tanasupawat S."/>
        </authorList>
    </citation>
    <scope>NUCLEOTIDE SEQUENCE [LARGE SCALE GENOMIC DNA]</scope>
    <source>
        <strain evidence="3 4">CYP1-5</strain>
    </source>
</reference>
<gene>
    <name evidence="3" type="ORF">FXF68_04730</name>
</gene>
<proteinExistence type="predicted"/>
<dbReference type="CDD" id="cd00161">
    <property type="entry name" value="beta-trefoil_Ricin-like"/>
    <property type="match status" value="1"/>
</dbReference>
<dbReference type="SUPFAM" id="SSF50370">
    <property type="entry name" value="Ricin B-like lectins"/>
    <property type="match status" value="1"/>
</dbReference>
<dbReference type="Gene3D" id="3.60.10.10">
    <property type="entry name" value="Endonuclease/exonuclease/phosphatase"/>
    <property type="match status" value="1"/>
</dbReference>